<protein>
    <recommendedName>
        <fullName evidence="4">MetA-pathway of phenol degradation</fullName>
    </recommendedName>
</protein>
<proteinExistence type="predicted"/>
<evidence type="ECO:0008006" key="4">
    <source>
        <dbReference type="Google" id="ProtNLM"/>
    </source>
</evidence>
<feature type="chain" id="PRO_5046088779" description="MetA-pathway of phenol degradation" evidence="1">
    <location>
        <begin position="21"/>
        <end position="312"/>
    </location>
</feature>
<sequence length="312" mass="35290">MRKIILLLTLFLLSNFKLQAQTDEARIHLPTPTGMWQAEVRYMNMDQNLLVFGNYYTPVIKAEANVIPVTLSHTFAIRGKWTKVSAMVARVTSFNVTLKETPIPDAQEKGFADGYIAFEMGIINNYAKNSTDFFETNPEKFNMNGLFRFWYSDKTSYSSDNLINIGSNRMAFEFGLPMQIRINNNTSKILWLETCPGIQFFTPNDEASRGGFGKMTQKALFYLENHLSYNISSKFYGGITVTYKQGGQAFYERLLVRGANQISILNGGVFLGYKIIPSLEFKASFDSLVFGESRVTYQAVGAGLVFSCFDLK</sequence>
<keyword evidence="1" id="KW-0732">Signal</keyword>
<name>A0ABW8YFS0_9FLAO</name>
<dbReference type="RefSeq" id="WP_408076038.1">
    <property type="nucleotide sequence ID" value="NZ_JBELQB010000015.1"/>
</dbReference>
<reference evidence="2 3" key="1">
    <citation type="submission" date="2024-06" db="EMBL/GenBank/DDBJ databases">
        <authorList>
            <person name="Kaempfer P."/>
            <person name="Viver T."/>
        </authorList>
    </citation>
    <scope>NUCLEOTIDE SEQUENCE [LARGE SCALE GENOMIC DNA]</scope>
    <source>
        <strain evidence="2 3">ST-75</strain>
    </source>
</reference>
<organism evidence="2 3">
    <name type="scientific">Flavobacterium rhizophilum</name>
    <dbReference type="NCBI Taxonomy" id="3163296"/>
    <lineage>
        <taxon>Bacteria</taxon>
        <taxon>Pseudomonadati</taxon>
        <taxon>Bacteroidota</taxon>
        <taxon>Flavobacteriia</taxon>
        <taxon>Flavobacteriales</taxon>
        <taxon>Flavobacteriaceae</taxon>
        <taxon>Flavobacterium</taxon>
    </lineage>
</organism>
<keyword evidence="3" id="KW-1185">Reference proteome</keyword>
<comment type="caution">
    <text evidence="2">The sequence shown here is derived from an EMBL/GenBank/DDBJ whole genome shotgun (WGS) entry which is preliminary data.</text>
</comment>
<evidence type="ECO:0000313" key="2">
    <source>
        <dbReference type="EMBL" id="MFL9839081.1"/>
    </source>
</evidence>
<evidence type="ECO:0000256" key="1">
    <source>
        <dbReference type="SAM" id="SignalP"/>
    </source>
</evidence>
<accession>A0ABW8YFS0</accession>
<evidence type="ECO:0000313" key="3">
    <source>
        <dbReference type="Proteomes" id="UP001629059"/>
    </source>
</evidence>
<gene>
    <name evidence="2" type="ORF">ABS768_16355</name>
</gene>
<feature type="signal peptide" evidence="1">
    <location>
        <begin position="1"/>
        <end position="20"/>
    </location>
</feature>
<dbReference type="Proteomes" id="UP001629059">
    <property type="component" value="Unassembled WGS sequence"/>
</dbReference>
<dbReference type="EMBL" id="JBELQB010000015">
    <property type="protein sequence ID" value="MFL9839081.1"/>
    <property type="molecule type" value="Genomic_DNA"/>
</dbReference>